<accession>A0A6A7A4H2</accession>
<evidence type="ECO:0000313" key="3">
    <source>
        <dbReference type="Proteomes" id="UP000799424"/>
    </source>
</evidence>
<dbReference type="AlphaFoldDB" id="A0A6A7A4H2"/>
<name>A0A6A7A4H2_9PLEO</name>
<proteinExistence type="predicted"/>
<gene>
    <name evidence="2" type="ORF">CC86DRAFT_405068</name>
</gene>
<keyword evidence="3" id="KW-1185">Reference proteome</keyword>
<evidence type="ECO:0000313" key="2">
    <source>
        <dbReference type="EMBL" id="KAF2828046.1"/>
    </source>
</evidence>
<feature type="region of interest" description="Disordered" evidence="1">
    <location>
        <begin position="119"/>
        <end position="140"/>
    </location>
</feature>
<protein>
    <submittedName>
        <fullName evidence="2">Uncharacterized protein</fullName>
    </submittedName>
</protein>
<reference evidence="2" key="1">
    <citation type="journal article" date="2020" name="Stud. Mycol.">
        <title>101 Dothideomycetes genomes: a test case for predicting lifestyles and emergence of pathogens.</title>
        <authorList>
            <person name="Haridas S."/>
            <person name="Albert R."/>
            <person name="Binder M."/>
            <person name="Bloem J."/>
            <person name="Labutti K."/>
            <person name="Salamov A."/>
            <person name="Andreopoulos B."/>
            <person name="Baker S."/>
            <person name="Barry K."/>
            <person name="Bills G."/>
            <person name="Bluhm B."/>
            <person name="Cannon C."/>
            <person name="Castanera R."/>
            <person name="Culley D."/>
            <person name="Daum C."/>
            <person name="Ezra D."/>
            <person name="Gonzalez J."/>
            <person name="Henrissat B."/>
            <person name="Kuo A."/>
            <person name="Liang C."/>
            <person name="Lipzen A."/>
            <person name="Lutzoni F."/>
            <person name="Magnuson J."/>
            <person name="Mondo S."/>
            <person name="Nolan M."/>
            <person name="Ohm R."/>
            <person name="Pangilinan J."/>
            <person name="Park H.-J."/>
            <person name="Ramirez L."/>
            <person name="Alfaro M."/>
            <person name="Sun H."/>
            <person name="Tritt A."/>
            <person name="Yoshinaga Y."/>
            <person name="Zwiers L.-H."/>
            <person name="Turgeon B."/>
            <person name="Goodwin S."/>
            <person name="Spatafora J."/>
            <person name="Crous P."/>
            <person name="Grigoriev I."/>
        </authorList>
    </citation>
    <scope>NUCLEOTIDE SEQUENCE</scope>
    <source>
        <strain evidence="2">CBS 113818</strain>
    </source>
</reference>
<dbReference type="Proteomes" id="UP000799424">
    <property type="component" value="Unassembled WGS sequence"/>
</dbReference>
<sequence length="249" mass="28795">MPTARQASSSDSSISQEDTGSVRPPAVMALEDELKARIQPLIDKLGRYRDDGQLLSYGAFPAKGGLGFAKVYLAEDREKTMVDCLMTRDCRTKVEVYKELIVALERRIKSKYEFGGDKSVDSVVPPTQEGNMAPGEAETEDQKIKRLTQDFHALLPEAWKKRDFKLRRKSENGKSRAVLVWPFKKDTHPGMRFRYTVLRAEHHSLYSEALEEMLELMEEKKERVVSRILEKEMRWLEERKMHRYVKGVI</sequence>
<dbReference type="EMBL" id="MU006223">
    <property type="protein sequence ID" value="KAF2828046.1"/>
    <property type="molecule type" value="Genomic_DNA"/>
</dbReference>
<evidence type="ECO:0000256" key="1">
    <source>
        <dbReference type="SAM" id="MobiDB-lite"/>
    </source>
</evidence>
<feature type="region of interest" description="Disordered" evidence="1">
    <location>
        <begin position="1"/>
        <end position="23"/>
    </location>
</feature>
<organism evidence="2 3">
    <name type="scientific">Ophiobolus disseminans</name>
    <dbReference type="NCBI Taxonomy" id="1469910"/>
    <lineage>
        <taxon>Eukaryota</taxon>
        <taxon>Fungi</taxon>
        <taxon>Dikarya</taxon>
        <taxon>Ascomycota</taxon>
        <taxon>Pezizomycotina</taxon>
        <taxon>Dothideomycetes</taxon>
        <taxon>Pleosporomycetidae</taxon>
        <taxon>Pleosporales</taxon>
        <taxon>Pleosporineae</taxon>
        <taxon>Phaeosphaeriaceae</taxon>
        <taxon>Ophiobolus</taxon>
    </lineage>
</organism>